<geneLocation type="plasmid" evidence="3 4">
    <name>pPP2</name>
</geneLocation>
<keyword evidence="3" id="KW-0614">Plasmid</keyword>
<dbReference type="Proteomes" id="UP001354989">
    <property type="component" value="Plasmid pPP2"/>
</dbReference>
<name>A0ABM7VJQ3_9BACT</name>
<dbReference type="Gene3D" id="3.75.10.10">
    <property type="entry name" value="L-arginine/glycine Amidinotransferase, Chain A"/>
    <property type="match status" value="1"/>
</dbReference>
<gene>
    <name evidence="3" type="ORF">PEPS_34930</name>
</gene>
<dbReference type="EMBL" id="AP025294">
    <property type="protein sequence ID" value="BDD01213.1"/>
    <property type="molecule type" value="Genomic_DNA"/>
</dbReference>
<dbReference type="PANTHER" id="PTHR10488">
    <property type="entry name" value="GLYCINE AMIDINOTRANSFERASE, MITOCHONDRIAL"/>
    <property type="match status" value="1"/>
</dbReference>
<dbReference type="SUPFAM" id="SSF55909">
    <property type="entry name" value="Pentein"/>
    <property type="match status" value="1"/>
</dbReference>
<sequence>MKMMSYKNFIYGALGLTIGATVTAFNLPDKSKKMKEGAPSELRISNRTEYGQLKEVVVGRWVPNTFRVGKVDASLKNFAPYLSDKAWEYWAKCEDKNIAEVFPEDDKNNFLEQENLVKTLENLGVKVRRPDPIPFSSMIASQCYSRDPIITIGNKVILANLRSEARRMEVASYGRIAQDLTEQYQGEVVRMPALKQGLAEGNAYLEGGDVFVEGKDIYVGISGNATNDLGIEWLRETLGDEYVVHRVALKPNVLHLDCAMMLINDKLGVICEEDFEDFDALPASLKRRKWVTVAPEEAQVMATNGIAVNPETIIMVDAFPEVAEQIRAHGIEVIAIPFDKANYYGGGLRCSYQPISREH</sequence>
<dbReference type="InterPro" id="IPR033195">
    <property type="entry name" value="AmidinoTrfase"/>
</dbReference>
<evidence type="ECO:0000256" key="2">
    <source>
        <dbReference type="ARBA" id="ARBA00022679"/>
    </source>
</evidence>
<keyword evidence="4" id="KW-1185">Reference proteome</keyword>
<dbReference type="PANTHER" id="PTHR10488:SF1">
    <property type="entry name" value="GLYCINE AMIDINOTRANSFERASE, MITOCHONDRIAL"/>
    <property type="match status" value="1"/>
</dbReference>
<evidence type="ECO:0000313" key="4">
    <source>
        <dbReference type="Proteomes" id="UP001354989"/>
    </source>
</evidence>
<proteinExistence type="inferred from homology"/>
<evidence type="ECO:0000313" key="3">
    <source>
        <dbReference type="EMBL" id="BDD01213.1"/>
    </source>
</evidence>
<protein>
    <submittedName>
        <fullName evidence="3">Amidinotransferase</fullName>
    </submittedName>
</protein>
<accession>A0ABM7VJQ3</accession>
<evidence type="ECO:0000256" key="1">
    <source>
        <dbReference type="ARBA" id="ARBA00006943"/>
    </source>
</evidence>
<reference evidence="3 4" key="1">
    <citation type="submission" date="2021-12" db="EMBL/GenBank/DDBJ databases">
        <title>Genome sequencing of bacteria with rrn-lacking chromosome and rrn-plasmid.</title>
        <authorList>
            <person name="Anda M."/>
            <person name="Iwasaki W."/>
        </authorList>
    </citation>
    <scope>NUCLEOTIDE SEQUENCE [LARGE SCALE GENOMIC DNA]</scope>
    <source>
        <strain evidence="3 4">NBRC 101262</strain>
        <plasmid evidence="3 4">pPP2</plasmid>
    </source>
</reference>
<dbReference type="Pfam" id="PF19420">
    <property type="entry name" value="DDAH_eukar"/>
    <property type="match status" value="1"/>
</dbReference>
<organism evidence="3 4">
    <name type="scientific">Persicobacter psychrovividus</name>
    <dbReference type="NCBI Taxonomy" id="387638"/>
    <lineage>
        <taxon>Bacteria</taxon>
        <taxon>Pseudomonadati</taxon>
        <taxon>Bacteroidota</taxon>
        <taxon>Cytophagia</taxon>
        <taxon>Cytophagales</taxon>
        <taxon>Persicobacteraceae</taxon>
        <taxon>Persicobacter</taxon>
    </lineage>
</organism>
<keyword evidence="2" id="KW-0808">Transferase</keyword>
<comment type="similarity">
    <text evidence="1">Belongs to the amidinotransferase family.</text>
</comment>